<evidence type="ECO:0000313" key="6">
    <source>
        <dbReference type="Proteomes" id="UP000295773"/>
    </source>
</evidence>
<dbReference type="Pfam" id="PF12697">
    <property type="entry name" value="Abhydrolase_6"/>
    <property type="match status" value="1"/>
</dbReference>
<feature type="transmembrane region" description="Helical" evidence="2">
    <location>
        <begin position="89"/>
        <end position="108"/>
    </location>
</feature>
<comment type="caution">
    <text evidence="5">The sequence shown here is derived from an EMBL/GenBank/DDBJ whole genome shotgun (WGS) entry which is preliminary data.</text>
</comment>
<accession>A0A4R3TB83</accession>
<dbReference type="AlphaFoldDB" id="A0A4R3TB83"/>
<evidence type="ECO:0000259" key="4">
    <source>
        <dbReference type="Pfam" id="PF12697"/>
    </source>
</evidence>
<feature type="coiled-coil region" evidence="1">
    <location>
        <begin position="244"/>
        <end position="271"/>
    </location>
</feature>
<dbReference type="Pfam" id="PF12146">
    <property type="entry name" value="Hydrolase_4"/>
    <property type="match status" value="1"/>
</dbReference>
<keyword evidence="6" id="KW-1185">Reference proteome</keyword>
<dbReference type="PANTHER" id="PTHR11614">
    <property type="entry name" value="PHOSPHOLIPASE-RELATED"/>
    <property type="match status" value="1"/>
</dbReference>
<organism evidence="5 6">
    <name type="scientific">Longicatena caecimuris</name>
    <dbReference type="NCBI Taxonomy" id="1796635"/>
    <lineage>
        <taxon>Bacteria</taxon>
        <taxon>Bacillati</taxon>
        <taxon>Bacillota</taxon>
        <taxon>Erysipelotrichia</taxon>
        <taxon>Erysipelotrichales</taxon>
        <taxon>Erysipelotrichaceae</taxon>
        <taxon>Longicatena</taxon>
    </lineage>
</organism>
<feature type="domain" description="AB hydrolase-1" evidence="4">
    <location>
        <begin position="25"/>
        <end position="127"/>
    </location>
</feature>
<dbReference type="Proteomes" id="UP000295773">
    <property type="component" value="Unassembled WGS sequence"/>
</dbReference>
<keyword evidence="2" id="KW-0812">Transmembrane</keyword>
<evidence type="ECO:0000259" key="3">
    <source>
        <dbReference type="Pfam" id="PF12146"/>
    </source>
</evidence>
<evidence type="ECO:0000313" key="5">
    <source>
        <dbReference type="EMBL" id="TCU59088.1"/>
    </source>
</evidence>
<proteinExistence type="predicted"/>
<dbReference type="InterPro" id="IPR029058">
    <property type="entry name" value="AB_hydrolase_fold"/>
</dbReference>
<dbReference type="EMBL" id="SMBP01000011">
    <property type="protein sequence ID" value="TCU59088.1"/>
    <property type="molecule type" value="Genomic_DNA"/>
</dbReference>
<sequence length="280" mass="33045">MFDWLKKHFEKENLATTPKTKPVILTIHGYGRRRKHEFDNLALWGKKDGYDIVQFDMYDLFDEEDHDWMCWVQRAKDQLDQYKKTNRDIYLVGFSMGGVIASYLAAMVPVKKLVLLAPAFSYINMDMITDAITKSAISLWTNDKKEEIQLPRSFYSAFSELIKNLKKYITKVDCPILFLHGDEDEVISIKSSINAYDKVPHERKKLIILHEGHHRLLMDEKVNWEAYQIMKLFFDDHLLNEQKIEMAEDIMDKLIEKKHRLDAEKENLKQVTIHEESVTS</sequence>
<dbReference type="InterPro" id="IPR022742">
    <property type="entry name" value="Hydrolase_4"/>
</dbReference>
<protein>
    <submittedName>
        <fullName evidence="5">Esterase/lipase</fullName>
    </submittedName>
</protein>
<evidence type="ECO:0000256" key="2">
    <source>
        <dbReference type="SAM" id="Phobius"/>
    </source>
</evidence>
<evidence type="ECO:0000256" key="1">
    <source>
        <dbReference type="SAM" id="Coils"/>
    </source>
</evidence>
<gene>
    <name evidence="5" type="ORF">EDD61_11116</name>
</gene>
<dbReference type="InterPro" id="IPR051044">
    <property type="entry name" value="MAG_DAG_Lipase"/>
</dbReference>
<dbReference type="Gene3D" id="3.40.50.1820">
    <property type="entry name" value="alpha/beta hydrolase"/>
    <property type="match status" value="1"/>
</dbReference>
<dbReference type="RefSeq" id="WP_120136516.1">
    <property type="nucleotide sequence ID" value="NZ_JANKBG010000011.1"/>
</dbReference>
<dbReference type="SUPFAM" id="SSF53474">
    <property type="entry name" value="alpha/beta-Hydrolases"/>
    <property type="match status" value="1"/>
</dbReference>
<keyword evidence="2" id="KW-0472">Membrane</keyword>
<feature type="domain" description="Serine aminopeptidase S33" evidence="3">
    <location>
        <begin position="149"/>
        <end position="220"/>
    </location>
</feature>
<reference evidence="5 6" key="1">
    <citation type="submission" date="2019-03" db="EMBL/GenBank/DDBJ databases">
        <title>Genomic Encyclopedia of Type Strains, Phase IV (KMG-IV): sequencing the most valuable type-strain genomes for metagenomic binning, comparative biology and taxonomic classification.</title>
        <authorList>
            <person name="Goeker M."/>
        </authorList>
    </citation>
    <scope>NUCLEOTIDE SEQUENCE [LARGE SCALE GENOMIC DNA]</scope>
    <source>
        <strain evidence="5 6">DSM 29481</strain>
    </source>
</reference>
<keyword evidence="1" id="KW-0175">Coiled coil</keyword>
<name>A0A4R3TB83_9FIRM</name>
<keyword evidence="2" id="KW-1133">Transmembrane helix</keyword>
<dbReference type="InterPro" id="IPR000073">
    <property type="entry name" value="AB_hydrolase_1"/>
</dbReference>